<accession>A0AA91J3K5</accession>
<comment type="caution">
    <text evidence="1">The sequence shown here is derived from an EMBL/GenBank/DDBJ whole genome shotgun (WGS) entry which is preliminary data.</text>
</comment>
<evidence type="ECO:0000313" key="2">
    <source>
        <dbReference type="Proteomes" id="UP000093737"/>
    </source>
</evidence>
<protein>
    <submittedName>
        <fullName evidence="1">Uncharacterized protein</fullName>
    </submittedName>
</protein>
<dbReference type="AlphaFoldDB" id="A0AA91J3K5"/>
<gene>
    <name evidence="1" type="ORF">A8145_30205</name>
</gene>
<name>A0AA91J3K5_RHILI</name>
<organism evidence="1 2">
    <name type="scientific">Rhizobium loti</name>
    <name type="common">Mesorhizobium loti</name>
    <dbReference type="NCBI Taxonomy" id="381"/>
    <lineage>
        <taxon>Bacteria</taxon>
        <taxon>Pseudomonadati</taxon>
        <taxon>Pseudomonadota</taxon>
        <taxon>Alphaproteobacteria</taxon>
        <taxon>Hyphomicrobiales</taxon>
        <taxon>Phyllobacteriaceae</taxon>
        <taxon>Mesorhizobium</taxon>
    </lineage>
</organism>
<proteinExistence type="predicted"/>
<sequence length="203" mass="20971">MLIRVGRLHRTDGTGDVGIASGPHVATIGQCDRASISYGSNKLKSAVFPAAVLLAGMTVPAWADAVCMANIGRFEPGQYACLGVGGASHLARCEVNLNILSWKQVLDHCPGGDPAPGPAPAASVCRANGQFIPGGGFACLVVAGGAHLARCDTVLNASSWTKVQDGCPGPPLPKVIPDSQMPPLLEHPLSGPRRLIERLRDAL</sequence>
<dbReference type="Proteomes" id="UP000093737">
    <property type="component" value="Unassembled WGS sequence"/>
</dbReference>
<evidence type="ECO:0000313" key="1">
    <source>
        <dbReference type="EMBL" id="OBQ66691.1"/>
    </source>
</evidence>
<dbReference type="EMBL" id="LYTK01000010">
    <property type="protein sequence ID" value="OBQ66691.1"/>
    <property type="molecule type" value="Genomic_DNA"/>
</dbReference>
<reference evidence="1 2" key="1">
    <citation type="submission" date="2016-05" db="EMBL/GenBank/DDBJ databases">
        <authorList>
            <person name="Ramsay J.P."/>
        </authorList>
    </citation>
    <scope>NUCLEOTIDE SEQUENCE [LARGE SCALE GENOMIC DNA]</scope>
    <source>
        <strain evidence="1 2">NZP2042</strain>
    </source>
</reference>